<dbReference type="OrthoDB" id="195679at2759"/>
<evidence type="ECO:0000313" key="4">
    <source>
        <dbReference type="EMBL" id="GMI00706.1"/>
    </source>
</evidence>
<dbReference type="GO" id="GO:0004843">
    <property type="term" value="F:cysteine-type deubiquitinase activity"/>
    <property type="evidence" value="ECO:0007669"/>
    <property type="project" value="InterPro"/>
</dbReference>
<dbReference type="SUPFAM" id="SSF49562">
    <property type="entry name" value="C2 domain (Calcium/lipid-binding domain, CaLB)"/>
    <property type="match status" value="1"/>
</dbReference>
<feature type="domain" description="C2" evidence="2">
    <location>
        <begin position="655"/>
        <end position="788"/>
    </location>
</feature>
<accession>A0A9W7C9V7</accession>
<dbReference type="InterPro" id="IPR035927">
    <property type="entry name" value="DUSP-like_sf"/>
</dbReference>
<evidence type="ECO:0000256" key="1">
    <source>
        <dbReference type="SAM" id="MobiDB-lite"/>
    </source>
</evidence>
<dbReference type="Proteomes" id="UP001165085">
    <property type="component" value="Unassembled WGS sequence"/>
</dbReference>
<dbReference type="SUPFAM" id="SSF143791">
    <property type="entry name" value="DUSP-like"/>
    <property type="match status" value="1"/>
</dbReference>
<dbReference type="Pfam" id="PF06337">
    <property type="entry name" value="DUSP"/>
    <property type="match status" value="1"/>
</dbReference>
<dbReference type="CDD" id="cd00030">
    <property type="entry name" value="C2"/>
    <property type="match status" value="1"/>
</dbReference>
<dbReference type="InterPro" id="IPR035892">
    <property type="entry name" value="C2_domain_sf"/>
</dbReference>
<dbReference type="EMBL" id="BRXY01000571">
    <property type="protein sequence ID" value="GMI00706.1"/>
    <property type="molecule type" value="Genomic_DNA"/>
</dbReference>
<feature type="compositionally biased region" description="Basic residues" evidence="1">
    <location>
        <begin position="181"/>
        <end position="197"/>
    </location>
</feature>
<feature type="compositionally biased region" description="Basic and acidic residues" evidence="1">
    <location>
        <begin position="198"/>
        <end position="209"/>
    </location>
</feature>
<dbReference type="PROSITE" id="PS51283">
    <property type="entry name" value="DUSP"/>
    <property type="match status" value="1"/>
</dbReference>
<comment type="caution">
    <text evidence="4">The sequence shown here is derived from an EMBL/GenBank/DDBJ whole genome shotgun (WGS) entry which is preliminary data.</text>
</comment>
<reference evidence="5" key="1">
    <citation type="journal article" date="2023" name="Commun. Biol.">
        <title>Genome analysis of Parmales, the sister group of diatoms, reveals the evolutionary specialization of diatoms from phago-mixotrophs to photoautotrophs.</title>
        <authorList>
            <person name="Ban H."/>
            <person name="Sato S."/>
            <person name="Yoshikawa S."/>
            <person name="Yamada K."/>
            <person name="Nakamura Y."/>
            <person name="Ichinomiya M."/>
            <person name="Sato N."/>
            <person name="Blanc-Mathieu R."/>
            <person name="Endo H."/>
            <person name="Kuwata A."/>
            <person name="Ogata H."/>
        </authorList>
    </citation>
    <scope>NUCLEOTIDE SEQUENCE [LARGE SCALE GENOMIC DNA]</scope>
    <source>
        <strain evidence="5">NIES 3701</strain>
    </source>
</reference>
<keyword evidence="5" id="KW-1185">Reference proteome</keyword>
<feature type="region of interest" description="Disordered" evidence="1">
    <location>
        <begin position="630"/>
        <end position="662"/>
    </location>
</feature>
<proteinExistence type="predicted"/>
<sequence>MPPKKKKSKPKYKKRTTLNPVKRLAAAFSSSSNSSKPPPKRTSTPQDPTQLASLARLAKVQDELNTIISLDSDTSPRYIVSTRFLTLWLSHTCYEGVRPTMCDNADLLVIDKKKNLKIKENLELDKHFRHVSKGVWNAYERYYPKSGPTIVVESGDPSDSTNWLVVNERMGKELLLAKKEKTTHKQRKSNMNKREKRVSKLEDKMRSSESKRRATLKAVRYDSDLVLYNNDTSETLDFVLSLSESLQVDFEEDHEEDHEFDEDDEVPTNVVPRAWVTEAMNFCLGLDLTPPKPCDNSVLLAEVESFVGKTWTKSEMVKGLGVDYVLVKNGTWREIIKRYQGSGPSIQEFKFKADWQIDEGFMLRKYCKVEKLPENHDDVAAVSFFMDGARKKKIEEGAALDKLLQKEENKVIAQGVIWSDGRGEVERISKEEKEVKLREATMALETSQRSREHSINGKARHRNNAGSEEIREEAAEDIRRWYLSRRIARKKAALTEQKSSVTREWAARKVQGAYLRFKGRKKLNEVKLRRKKLKEEMAAIRVEAVWRTHIAKNTIKKNVKDRKLQGAAAKITASWRGRVARHEVEEKKKVSSKLVGIARRIIENKRTDKLRRQLSHVPIRIRITKASGLDGRSEEMEEVNKQESDTAQLVEPPTPPDTPTAAVQKGKRNSIFGFAASSSGKVIKGLGNLTPTKKNALPSPRLYVSGFGGTTMTSACLTKSSTKTKTSEPVWNETLVVSGEDVNGNSTITLTALDHDKIKNHSFLGQAVIDLTKVLPDSFFSSGNDKTFKLDAVKFKRYRLPVPDYSGNGSIKVRNAENVGFGDVDVEFLPVNPGYSHCGWLAMRGGTSGGGGFGVGGGGSVWELKWCVLIDKKLTVHSSPFRLNEILFSIKTTDVESWKVEEVESEVNIRNRRASAVLSGAGKEAEANKLALVNKGTFVKEATVKLLSRKNPFQIRVPKDKEGAGLGAITEGAQAEDGNDNLKKAFKNKEGMWFWKLKQAFGYLDHETVHTHS</sequence>
<dbReference type="InterPro" id="IPR006615">
    <property type="entry name" value="Pept_C19_DUSP"/>
</dbReference>
<dbReference type="PROSITE" id="PS50004">
    <property type="entry name" value="C2"/>
    <property type="match status" value="1"/>
</dbReference>
<feature type="compositionally biased region" description="Low complexity" evidence="1">
    <location>
        <begin position="29"/>
        <end position="45"/>
    </location>
</feature>
<evidence type="ECO:0000259" key="3">
    <source>
        <dbReference type="PROSITE" id="PS51283"/>
    </source>
</evidence>
<dbReference type="Gene3D" id="3.30.2230.10">
    <property type="entry name" value="DUSP-like"/>
    <property type="match status" value="2"/>
</dbReference>
<gene>
    <name evidence="4" type="ORF">TrST_g8822</name>
</gene>
<dbReference type="PROSITE" id="PS50096">
    <property type="entry name" value="IQ"/>
    <property type="match status" value="2"/>
</dbReference>
<evidence type="ECO:0000313" key="5">
    <source>
        <dbReference type="Proteomes" id="UP001165085"/>
    </source>
</evidence>
<dbReference type="Gene3D" id="2.60.40.150">
    <property type="entry name" value="C2 domain"/>
    <property type="match status" value="1"/>
</dbReference>
<dbReference type="Pfam" id="PF00168">
    <property type="entry name" value="C2"/>
    <property type="match status" value="1"/>
</dbReference>
<feature type="region of interest" description="Disordered" evidence="1">
    <location>
        <begin position="23"/>
        <end position="48"/>
    </location>
</feature>
<dbReference type="AlphaFoldDB" id="A0A9W7C9V7"/>
<feature type="compositionally biased region" description="Basic and acidic residues" evidence="1">
    <location>
        <begin position="631"/>
        <end position="644"/>
    </location>
</feature>
<organism evidence="4 5">
    <name type="scientific">Triparma strigata</name>
    <dbReference type="NCBI Taxonomy" id="1606541"/>
    <lineage>
        <taxon>Eukaryota</taxon>
        <taxon>Sar</taxon>
        <taxon>Stramenopiles</taxon>
        <taxon>Ochrophyta</taxon>
        <taxon>Bolidophyceae</taxon>
        <taxon>Parmales</taxon>
        <taxon>Triparmaceae</taxon>
        <taxon>Triparma</taxon>
    </lineage>
</organism>
<feature type="domain" description="DUSP" evidence="3">
    <location>
        <begin position="55"/>
        <end position="155"/>
    </location>
</feature>
<feature type="region of interest" description="Disordered" evidence="1">
    <location>
        <begin position="446"/>
        <end position="468"/>
    </location>
</feature>
<protein>
    <recommendedName>
        <fullName evidence="6">C2 domain-containing protein</fullName>
    </recommendedName>
</protein>
<evidence type="ECO:0008006" key="6">
    <source>
        <dbReference type="Google" id="ProtNLM"/>
    </source>
</evidence>
<name>A0A9W7C9V7_9STRA</name>
<evidence type="ECO:0000259" key="2">
    <source>
        <dbReference type="PROSITE" id="PS50004"/>
    </source>
</evidence>
<dbReference type="SMART" id="SM00239">
    <property type="entry name" value="C2"/>
    <property type="match status" value="1"/>
</dbReference>
<dbReference type="InterPro" id="IPR000008">
    <property type="entry name" value="C2_dom"/>
</dbReference>
<feature type="region of interest" description="Disordered" evidence="1">
    <location>
        <begin position="180"/>
        <end position="209"/>
    </location>
</feature>